<comment type="function">
    <text evidence="2">Antitoxin component of a type II toxin-antitoxin (TA) system.</text>
</comment>
<dbReference type="Pfam" id="PF02604">
    <property type="entry name" value="PhdYeFM_antitox"/>
    <property type="match status" value="1"/>
</dbReference>
<reference evidence="3" key="1">
    <citation type="submission" date="2020-01" db="EMBL/GenBank/DDBJ databases">
        <authorList>
            <person name="Meier V. D."/>
            <person name="Meier V D."/>
        </authorList>
    </citation>
    <scope>NUCLEOTIDE SEQUENCE</scope>
    <source>
        <strain evidence="3">HLG_WM_MAG_09</strain>
    </source>
</reference>
<dbReference type="InterPro" id="IPR036165">
    <property type="entry name" value="YefM-like_sf"/>
</dbReference>
<sequence>MQTMTANEAKTHFGEFIDKAQRRPIGVTRRGRLVGIMVSAEDYEEMQAFHASRLIKTAQEMSAEAARNGLTEELLEELLADES</sequence>
<dbReference type="SUPFAM" id="SSF143120">
    <property type="entry name" value="YefM-like"/>
    <property type="match status" value="1"/>
</dbReference>
<gene>
    <name evidence="3" type="ORF">HELGO_WM16620</name>
</gene>
<evidence type="ECO:0000256" key="2">
    <source>
        <dbReference type="RuleBase" id="RU362080"/>
    </source>
</evidence>
<accession>A0A6S6U565</accession>
<evidence type="ECO:0000256" key="1">
    <source>
        <dbReference type="ARBA" id="ARBA00009981"/>
    </source>
</evidence>
<proteinExistence type="inferred from homology"/>
<dbReference type="Gene3D" id="3.40.1620.10">
    <property type="entry name" value="YefM-like domain"/>
    <property type="match status" value="1"/>
</dbReference>
<dbReference type="NCBIfam" id="TIGR01552">
    <property type="entry name" value="phd_fam"/>
    <property type="match status" value="1"/>
</dbReference>
<dbReference type="InterPro" id="IPR006442">
    <property type="entry name" value="Antitoxin_Phd/YefM"/>
</dbReference>
<dbReference type="EMBL" id="CACVAT010000375">
    <property type="protein sequence ID" value="CAA6823318.1"/>
    <property type="molecule type" value="Genomic_DNA"/>
</dbReference>
<protein>
    <recommendedName>
        <fullName evidence="2">Antitoxin</fullName>
    </recommendedName>
</protein>
<evidence type="ECO:0000313" key="3">
    <source>
        <dbReference type="EMBL" id="CAA6823318.1"/>
    </source>
</evidence>
<comment type="similarity">
    <text evidence="1 2">Belongs to the phD/YefM antitoxin family.</text>
</comment>
<name>A0A6S6U565_9GAMM</name>
<dbReference type="AlphaFoldDB" id="A0A6S6U565"/>
<organism evidence="3">
    <name type="scientific">uncultured Thiotrichaceae bacterium</name>
    <dbReference type="NCBI Taxonomy" id="298394"/>
    <lineage>
        <taxon>Bacteria</taxon>
        <taxon>Pseudomonadati</taxon>
        <taxon>Pseudomonadota</taxon>
        <taxon>Gammaproteobacteria</taxon>
        <taxon>Thiotrichales</taxon>
        <taxon>Thiotrichaceae</taxon>
        <taxon>environmental samples</taxon>
    </lineage>
</organism>